<dbReference type="EMBL" id="SWKV01000135">
    <property type="protein sequence ID" value="KAF3031584.1"/>
    <property type="molecule type" value="Genomic_DNA"/>
</dbReference>
<protein>
    <submittedName>
        <fullName evidence="2">Uncharacterized protein</fullName>
    </submittedName>
</protein>
<evidence type="ECO:0000313" key="2">
    <source>
        <dbReference type="EMBL" id="KAF3031584.1"/>
    </source>
</evidence>
<evidence type="ECO:0000256" key="1">
    <source>
        <dbReference type="SAM" id="SignalP"/>
    </source>
</evidence>
<sequence>MRLSSFVVVAGALGIATASLEPTPAHLDKRVDCRAVNLALTVLKKLGPPATSFCSSYLKVPATKTVSITTITPTTTVTASTTTVTVTSAVCNAPMRRSPGQLSNDRINEPQPIAADAELVKRIDIPALSAFAAAKLSSGCGCLSLAPKTSITATVTAPTPLTVNVVATSTTCTVPMCVAPGGPCSLDDPGACCNLICFNKHDNFLTPYCG</sequence>
<dbReference type="Proteomes" id="UP000758155">
    <property type="component" value="Unassembled WGS sequence"/>
</dbReference>
<name>A0A9P4WGD2_9PLEO</name>
<proteinExistence type="predicted"/>
<keyword evidence="1" id="KW-0732">Signal</keyword>
<feature type="signal peptide" evidence="1">
    <location>
        <begin position="1"/>
        <end position="18"/>
    </location>
</feature>
<reference evidence="2" key="1">
    <citation type="submission" date="2019-04" db="EMBL/GenBank/DDBJ databases">
        <title>Sequencing of skin fungus with MAO and IRED activity.</title>
        <authorList>
            <person name="Marsaioli A.J."/>
            <person name="Bonatto J.M.C."/>
            <person name="Reis Junior O."/>
        </authorList>
    </citation>
    <scope>NUCLEOTIDE SEQUENCE</scope>
    <source>
        <strain evidence="2">28M1</strain>
    </source>
</reference>
<accession>A0A9P4WGD2</accession>
<gene>
    <name evidence="2" type="ORF">E8E12_001719</name>
</gene>
<comment type="caution">
    <text evidence="2">The sequence shown here is derived from an EMBL/GenBank/DDBJ whole genome shotgun (WGS) entry which is preliminary data.</text>
</comment>
<keyword evidence="3" id="KW-1185">Reference proteome</keyword>
<evidence type="ECO:0000313" key="3">
    <source>
        <dbReference type="Proteomes" id="UP000758155"/>
    </source>
</evidence>
<dbReference type="OrthoDB" id="3561297at2759"/>
<feature type="chain" id="PRO_5040497551" evidence="1">
    <location>
        <begin position="19"/>
        <end position="210"/>
    </location>
</feature>
<organism evidence="2 3">
    <name type="scientific">Didymella heteroderae</name>
    <dbReference type="NCBI Taxonomy" id="1769908"/>
    <lineage>
        <taxon>Eukaryota</taxon>
        <taxon>Fungi</taxon>
        <taxon>Dikarya</taxon>
        <taxon>Ascomycota</taxon>
        <taxon>Pezizomycotina</taxon>
        <taxon>Dothideomycetes</taxon>
        <taxon>Pleosporomycetidae</taxon>
        <taxon>Pleosporales</taxon>
        <taxon>Pleosporineae</taxon>
        <taxon>Didymellaceae</taxon>
        <taxon>Didymella</taxon>
    </lineage>
</organism>
<dbReference type="AlphaFoldDB" id="A0A9P4WGD2"/>